<evidence type="ECO:0000256" key="1">
    <source>
        <dbReference type="ARBA" id="ARBA00008857"/>
    </source>
</evidence>
<feature type="domain" description="Core-binding (CB)" evidence="7">
    <location>
        <begin position="98"/>
        <end position="179"/>
    </location>
</feature>
<dbReference type="PANTHER" id="PTHR30629:SF2">
    <property type="entry name" value="PROPHAGE INTEGRASE INTS-RELATED"/>
    <property type="match status" value="1"/>
</dbReference>
<keyword evidence="2" id="KW-0229">DNA integration</keyword>
<dbReference type="InterPro" id="IPR025166">
    <property type="entry name" value="Integrase_DNA_bind_dom"/>
</dbReference>
<dbReference type="InterPro" id="IPR053876">
    <property type="entry name" value="Phage_int_M"/>
</dbReference>
<keyword evidence="3 5" id="KW-0238">DNA-binding</keyword>
<evidence type="ECO:0000313" key="8">
    <source>
        <dbReference type="EMBL" id="OSI34581.1"/>
    </source>
</evidence>
<evidence type="ECO:0000256" key="4">
    <source>
        <dbReference type="ARBA" id="ARBA00023172"/>
    </source>
</evidence>
<keyword evidence="4" id="KW-0233">DNA recombination</keyword>
<sequence>MPLNDRQIKNAKPATKPYKLADGGGMFLQVTPAGGKLWRLKYRIDGKEKLLSIGKYPAVSLSEAREAAENARRLIATGQDPSAAKQQAKQERQAALLNTFAAVTKQWHTKNLPRWKEKHAARIMQYFESDVFPHIGNRPIKELRVSDIKAVIERIAERGALETAEKIRQWIGSVFNHAALLELTDGNPAAPLVGYLPKKEAAHMPALPREELTEFYRRLILADTHQQNRICVMLIMLCFARNTEIRGGKWQEIDFDKKIWTIPAERMKRPRPHVIPLADWPLELLTELHAITGHSPFLFPSRTAIDGHISENTAGKIINNMGYKGIATPHGFRSLASSLLNEQGYNPDAIERQLAHIDDNKIRAAYNRTDYMAERVEMMQWYSDYLRERYNQARAMIESETGSREQAV</sequence>
<comment type="caution">
    <text evidence="8">The sequence shown here is derived from an EMBL/GenBank/DDBJ whole genome shotgun (WGS) entry which is preliminary data.</text>
</comment>
<dbReference type="CDD" id="cd00801">
    <property type="entry name" value="INT_P4_C"/>
    <property type="match status" value="1"/>
</dbReference>
<evidence type="ECO:0000259" key="7">
    <source>
        <dbReference type="PROSITE" id="PS51900"/>
    </source>
</evidence>
<organism evidence="8 9">
    <name type="scientific">Neisseria dumasiana</name>
    <dbReference type="NCBI Taxonomy" id="1931275"/>
    <lineage>
        <taxon>Bacteria</taxon>
        <taxon>Pseudomonadati</taxon>
        <taxon>Pseudomonadota</taxon>
        <taxon>Betaproteobacteria</taxon>
        <taxon>Neisseriales</taxon>
        <taxon>Neisseriaceae</taxon>
        <taxon>Neisseria</taxon>
    </lineage>
</organism>
<evidence type="ECO:0000256" key="2">
    <source>
        <dbReference type="ARBA" id="ARBA00022908"/>
    </source>
</evidence>
<evidence type="ECO:0000259" key="6">
    <source>
        <dbReference type="PROSITE" id="PS51898"/>
    </source>
</evidence>
<dbReference type="Gene3D" id="1.10.150.130">
    <property type="match status" value="1"/>
</dbReference>
<dbReference type="Pfam" id="PF13356">
    <property type="entry name" value="Arm-DNA-bind_3"/>
    <property type="match status" value="1"/>
</dbReference>
<dbReference type="InterPro" id="IPR013762">
    <property type="entry name" value="Integrase-like_cat_sf"/>
</dbReference>
<dbReference type="InterPro" id="IPR044068">
    <property type="entry name" value="CB"/>
</dbReference>
<dbReference type="InterPro" id="IPR011010">
    <property type="entry name" value="DNA_brk_join_enz"/>
</dbReference>
<dbReference type="PROSITE" id="PS51900">
    <property type="entry name" value="CB"/>
    <property type="match status" value="1"/>
</dbReference>
<dbReference type="InterPro" id="IPR010998">
    <property type="entry name" value="Integrase_recombinase_N"/>
</dbReference>
<evidence type="ECO:0000256" key="3">
    <source>
        <dbReference type="ARBA" id="ARBA00023125"/>
    </source>
</evidence>
<feature type="domain" description="Tyr recombinase" evidence="6">
    <location>
        <begin position="202"/>
        <end position="380"/>
    </location>
</feature>
<dbReference type="InterPro" id="IPR050808">
    <property type="entry name" value="Phage_Integrase"/>
</dbReference>
<dbReference type="InterPro" id="IPR038488">
    <property type="entry name" value="Integrase_DNA-bd_sf"/>
</dbReference>
<name>A0ABX3WKT8_9NEIS</name>
<gene>
    <name evidence="8" type="ORF">BV913_07250</name>
</gene>
<dbReference type="SUPFAM" id="SSF56349">
    <property type="entry name" value="DNA breaking-rejoining enzymes"/>
    <property type="match status" value="1"/>
</dbReference>
<dbReference type="PROSITE" id="PS51898">
    <property type="entry name" value="TYR_RECOMBINASE"/>
    <property type="match status" value="1"/>
</dbReference>
<dbReference type="InterPro" id="IPR002104">
    <property type="entry name" value="Integrase_catalytic"/>
</dbReference>
<dbReference type="PANTHER" id="PTHR30629">
    <property type="entry name" value="PROPHAGE INTEGRASE"/>
    <property type="match status" value="1"/>
</dbReference>
<dbReference type="Gene3D" id="3.30.160.390">
    <property type="entry name" value="Integrase, DNA-binding domain"/>
    <property type="match status" value="1"/>
</dbReference>
<protein>
    <submittedName>
        <fullName evidence="8">Integrase</fullName>
    </submittedName>
</protein>
<dbReference type="RefSeq" id="WP_085418475.1">
    <property type="nucleotide sequence ID" value="NZ_CP091509.1"/>
</dbReference>
<dbReference type="Gene3D" id="1.10.443.10">
    <property type="entry name" value="Intergrase catalytic core"/>
    <property type="match status" value="1"/>
</dbReference>
<dbReference type="Pfam" id="PF00589">
    <property type="entry name" value="Phage_integrase"/>
    <property type="match status" value="1"/>
</dbReference>
<reference evidence="8 9" key="1">
    <citation type="submission" date="2017-01" db="EMBL/GenBank/DDBJ databases">
        <authorList>
            <person name="Wolfgang W.J."/>
            <person name="Cole J."/>
            <person name="Wroblewski D."/>
            <person name="Mcginnis J."/>
            <person name="Musser K.A."/>
        </authorList>
    </citation>
    <scope>NUCLEOTIDE SEQUENCE [LARGE SCALE GENOMIC DNA]</scope>
    <source>
        <strain evidence="8 9">93087</strain>
    </source>
</reference>
<evidence type="ECO:0000256" key="5">
    <source>
        <dbReference type="PROSITE-ProRule" id="PRU01248"/>
    </source>
</evidence>
<dbReference type="Pfam" id="PF22022">
    <property type="entry name" value="Phage_int_M"/>
    <property type="match status" value="1"/>
</dbReference>
<dbReference type="EMBL" id="MTAC01000015">
    <property type="protein sequence ID" value="OSI34581.1"/>
    <property type="molecule type" value="Genomic_DNA"/>
</dbReference>
<comment type="similarity">
    <text evidence="1">Belongs to the 'phage' integrase family.</text>
</comment>
<evidence type="ECO:0000313" key="9">
    <source>
        <dbReference type="Proteomes" id="UP000193346"/>
    </source>
</evidence>
<accession>A0ABX3WKT8</accession>
<dbReference type="Proteomes" id="UP000193346">
    <property type="component" value="Unassembled WGS sequence"/>
</dbReference>
<proteinExistence type="inferred from homology"/>
<keyword evidence="9" id="KW-1185">Reference proteome</keyword>